<comment type="function">
    <text evidence="2">Component of the dihydroxyacetone kinase complex, which is responsible for the phosphoenolpyruvate (PEP)-dependent phosphorylation of dihydroxyacetone. DhaM serves as the phosphoryl donor. Is phosphorylated by phosphoenolpyruvate in an EI- and HPr-dependent reaction, and a phosphorelay system on histidine residues finally leads to phosphoryl transfer to DhaL and dihydroxyacetone.</text>
</comment>
<keyword evidence="8" id="KW-1185">Reference proteome</keyword>
<protein>
    <recommendedName>
        <fullName evidence="3">phosphoenolpyruvate--glycerone phosphotransferase</fullName>
        <ecNumber evidence="3">2.7.1.121</ecNumber>
    </recommendedName>
</protein>
<dbReference type="RefSeq" id="WP_166175082.1">
    <property type="nucleotide sequence ID" value="NZ_CP045119.1"/>
</dbReference>
<dbReference type="AlphaFoldDB" id="A0A6G8Q8G2"/>
<dbReference type="KEGG" id="rub:GBA63_08045"/>
<evidence type="ECO:0000313" key="7">
    <source>
        <dbReference type="EMBL" id="QIN82597.1"/>
    </source>
</evidence>
<sequence length="133" mass="13642">MVGLVLVSHSPKIAEGTADLVRQMAGEVEIATVGGDAEGGFGTDPEGIEAAIKGMEADEVLVFMDLGSAVLSAETVLEMLPEKDRARTTLVDAPFVEGAFAAGVSASAGSDAEECVEAAMEARTEPKLQDETS</sequence>
<dbReference type="InterPro" id="IPR004701">
    <property type="entry name" value="PTS_EIIA_man-typ"/>
</dbReference>
<dbReference type="PROSITE" id="PS51096">
    <property type="entry name" value="PTS_EIIA_TYPE_4"/>
    <property type="match status" value="1"/>
</dbReference>
<dbReference type="Pfam" id="PF03610">
    <property type="entry name" value="EIIA-man"/>
    <property type="match status" value="1"/>
</dbReference>
<feature type="domain" description="PTS EIIA type-4" evidence="6">
    <location>
        <begin position="1"/>
        <end position="127"/>
    </location>
</feature>
<dbReference type="Gene3D" id="3.40.50.510">
    <property type="entry name" value="Phosphotransferase system, mannose-type IIA component"/>
    <property type="match status" value="1"/>
</dbReference>
<dbReference type="InterPro" id="IPR012844">
    <property type="entry name" value="DhaM_N"/>
</dbReference>
<dbReference type="SUPFAM" id="SSF53062">
    <property type="entry name" value="PTS system fructose IIA component-like"/>
    <property type="match status" value="1"/>
</dbReference>
<comment type="catalytic activity">
    <reaction evidence="1">
        <text>dihydroxyacetone + phosphoenolpyruvate = dihydroxyacetone phosphate + pyruvate</text>
        <dbReference type="Rhea" id="RHEA:18381"/>
        <dbReference type="ChEBI" id="CHEBI:15361"/>
        <dbReference type="ChEBI" id="CHEBI:16016"/>
        <dbReference type="ChEBI" id="CHEBI:57642"/>
        <dbReference type="ChEBI" id="CHEBI:58702"/>
        <dbReference type="EC" id="2.7.1.121"/>
    </reaction>
</comment>
<evidence type="ECO:0000256" key="1">
    <source>
        <dbReference type="ARBA" id="ARBA00001113"/>
    </source>
</evidence>
<dbReference type="GO" id="GO:0016020">
    <property type="term" value="C:membrane"/>
    <property type="evidence" value="ECO:0007669"/>
    <property type="project" value="InterPro"/>
</dbReference>
<dbReference type="GO" id="GO:0019563">
    <property type="term" value="P:glycerol catabolic process"/>
    <property type="evidence" value="ECO:0007669"/>
    <property type="project" value="InterPro"/>
</dbReference>
<dbReference type="PANTHER" id="PTHR38594:SF1">
    <property type="entry name" value="PEP-DEPENDENT DIHYDROXYACETONE KINASE, PHOSPHORYL DONOR SUBUNIT DHAM"/>
    <property type="match status" value="1"/>
</dbReference>
<dbReference type="PANTHER" id="PTHR38594">
    <property type="entry name" value="PEP-DEPENDENT DIHYDROXYACETONE KINASE, PHOSPHORYL DONOR SUBUNIT DHAM"/>
    <property type="match status" value="1"/>
</dbReference>
<comment type="subunit">
    <text evidence="5">Homodimer. The dihydroxyacetone kinase complex is composed of a homodimer of DhaM, a homodimer of DhaK and the subunit DhaL.</text>
</comment>
<dbReference type="EMBL" id="CP045119">
    <property type="protein sequence ID" value="QIN82597.1"/>
    <property type="molecule type" value="Genomic_DNA"/>
</dbReference>
<dbReference type="InterPro" id="IPR039643">
    <property type="entry name" value="DhaM"/>
</dbReference>
<evidence type="ECO:0000259" key="6">
    <source>
        <dbReference type="PROSITE" id="PS51096"/>
    </source>
</evidence>
<evidence type="ECO:0000256" key="5">
    <source>
        <dbReference type="ARBA" id="ARBA00046577"/>
    </source>
</evidence>
<keyword evidence="4 7" id="KW-0808">Transferase</keyword>
<dbReference type="GO" id="GO:0009401">
    <property type="term" value="P:phosphoenolpyruvate-dependent sugar phosphotransferase system"/>
    <property type="evidence" value="ECO:0007669"/>
    <property type="project" value="InterPro"/>
</dbReference>
<evidence type="ECO:0000313" key="8">
    <source>
        <dbReference type="Proteomes" id="UP000501452"/>
    </source>
</evidence>
<accession>A0A6G8Q8G2</accession>
<dbReference type="InterPro" id="IPR036662">
    <property type="entry name" value="PTS_EIIA_man-typ_sf"/>
</dbReference>
<evidence type="ECO:0000256" key="2">
    <source>
        <dbReference type="ARBA" id="ARBA00002788"/>
    </source>
</evidence>
<organism evidence="7 8">
    <name type="scientific">Rubrobacter tropicus</name>
    <dbReference type="NCBI Taxonomy" id="2653851"/>
    <lineage>
        <taxon>Bacteria</taxon>
        <taxon>Bacillati</taxon>
        <taxon>Actinomycetota</taxon>
        <taxon>Rubrobacteria</taxon>
        <taxon>Rubrobacterales</taxon>
        <taxon>Rubrobacteraceae</taxon>
        <taxon>Rubrobacter</taxon>
    </lineage>
</organism>
<dbReference type="GO" id="GO:0047324">
    <property type="term" value="F:phosphoenolpyruvate-glycerone phosphotransferase activity"/>
    <property type="evidence" value="ECO:0007669"/>
    <property type="project" value="UniProtKB-EC"/>
</dbReference>
<keyword evidence="7" id="KW-0418">Kinase</keyword>
<dbReference type="EC" id="2.7.1.121" evidence="3"/>
<dbReference type="Proteomes" id="UP000501452">
    <property type="component" value="Chromosome"/>
</dbReference>
<gene>
    <name evidence="7" type="primary">dhaM</name>
    <name evidence="7" type="ORF">GBA63_08045</name>
</gene>
<name>A0A6G8Q8G2_9ACTN</name>
<evidence type="ECO:0000256" key="3">
    <source>
        <dbReference type="ARBA" id="ARBA00012095"/>
    </source>
</evidence>
<proteinExistence type="predicted"/>
<dbReference type="NCBIfam" id="TIGR02364">
    <property type="entry name" value="dha_pts"/>
    <property type="match status" value="1"/>
</dbReference>
<evidence type="ECO:0000256" key="4">
    <source>
        <dbReference type="ARBA" id="ARBA00022679"/>
    </source>
</evidence>
<reference evidence="7 8" key="1">
    <citation type="submission" date="2019-10" db="EMBL/GenBank/DDBJ databases">
        <title>Rubrobacter sp nov SCSIO 52090 isolated from a deep-sea sediment in the South China Sea.</title>
        <authorList>
            <person name="Chen R.W."/>
        </authorList>
    </citation>
    <scope>NUCLEOTIDE SEQUENCE [LARGE SCALE GENOMIC DNA]</scope>
    <source>
        <strain evidence="7 8">SCSIO 52909</strain>
    </source>
</reference>